<sequence>MLACRRGARAATCTARRGQLSFDLAWGCSLHHDDDEIATRAQISQREEAAAAAAWTRVRARVRAVAAPACQGVLPPGRSPSQAVQANLASDSICKLVQLAGDI</sequence>
<protein>
    <submittedName>
        <fullName evidence="1">Uncharacterized protein</fullName>
    </submittedName>
</protein>
<reference evidence="1" key="2">
    <citation type="submission" date="2021-02" db="EMBL/GenBank/DDBJ databases">
        <authorList>
            <person name="Kimball J.A."/>
            <person name="Haas M.W."/>
            <person name="Macchietto M."/>
            <person name="Kono T."/>
            <person name="Duquette J."/>
            <person name="Shao M."/>
        </authorList>
    </citation>
    <scope>NUCLEOTIDE SEQUENCE</scope>
    <source>
        <tissue evidence="1">Fresh leaf tissue</tissue>
    </source>
</reference>
<evidence type="ECO:0000313" key="1">
    <source>
        <dbReference type="EMBL" id="KAG8063021.1"/>
    </source>
</evidence>
<organism evidence="1 2">
    <name type="scientific">Zizania palustris</name>
    <name type="common">Northern wild rice</name>
    <dbReference type="NCBI Taxonomy" id="103762"/>
    <lineage>
        <taxon>Eukaryota</taxon>
        <taxon>Viridiplantae</taxon>
        <taxon>Streptophyta</taxon>
        <taxon>Embryophyta</taxon>
        <taxon>Tracheophyta</taxon>
        <taxon>Spermatophyta</taxon>
        <taxon>Magnoliopsida</taxon>
        <taxon>Liliopsida</taxon>
        <taxon>Poales</taxon>
        <taxon>Poaceae</taxon>
        <taxon>BOP clade</taxon>
        <taxon>Oryzoideae</taxon>
        <taxon>Oryzeae</taxon>
        <taxon>Zizaniinae</taxon>
        <taxon>Zizania</taxon>
    </lineage>
</organism>
<reference evidence="1" key="1">
    <citation type="journal article" date="2021" name="bioRxiv">
        <title>Whole Genome Assembly and Annotation of Northern Wild Rice, Zizania palustris L., Supports a Whole Genome Duplication in the Zizania Genus.</title>
        <authorList>
            <person name="Haas M."/>
            <person name="Kono T."/>
            <person name="Macchietto M."/>
            <person name="Millas R."/>
            <person name="McGilp L."/>
            <person name="Shao M."/>
            <person name="Duquette J."/>
            <person name="Hirsch C.N."/>
            <person name="Kimball J."/>
        </authorList>
    </citation>
    <scope>NUCLEOTIDE SEQUENCE</scope>
    <source>
        <tissue evidence="1">Fresh leaf tissue</tissue>
    </source>
</reference>
<proteinExistence type="predicted"/>
<dbReference type="Proteomes" id="UP000729402">
    <property type="component" value="Unassembled WGS sequence"/>
</dbReference>
<accession>A0A8J5SWB9</accession>
<keyword evidence="2" id="KW-1185">Reference proteome</keyword>
<gene>
    <name evidence="1" type="ORF">GUJ93_ZPchr0003g17947</name>
</gene>
<comment type="caution">
    <text evidence="1">The sequence shown here is derived from an EMBL/GenBank/DDBJ whole genome shotgun (WGS) entry which is preliminary data.</text>
</comment>
<dbReference type="EMBL" id="JAAALK010000286">
    <property type="protein sequence ID" value="KAG8063021.1"/>
    <property type="molecule type" value="Genomic_DNA"/>
</dbReference>
<name>A0A8J5SWB9_ZIZPA</name>
<evidence type="ECO:0000313" key="2">
    <source>
        <dbReference type="Proteomes" id="UP000729402"/>
    </source>
</evidence>
<dbReference type="AlphaFoldDB" id="A0A8J5SWB9"/>